<keyword evidence="3" id="KW-0804">Transcription</keyword>
<dbReference type="EMBL" id="LT670849">
    <property type="protein sequence ID" value="SHN81679.1"/>
    <property type="molecule type" value="Genomic_DNA"/>
</dbReference>
<keyword evidence="1" id="KW-0805">Transcription regulation</keyword>
<dbReference type="AlphaFoldDB" id="A0A1M7UF88"/>
<evidence type="ECO:0000313" key="5">
    <source>
        <dbReference type="EMBL" id="SHN81679.1"/>
    </source>
</evidence>
<dbReference type="PANTHER" id="PTHR42756:SF1">
    <property type="entry name" value="TRANSCRIPTIONAL REPRESSOR OF EMRAB OPERON"/>
    <property type="match status" value="1"/>
</dbReference>
<dbReference type="Proteomes" id="UP000184096">
    <property type="component" value="Chromosome I"/>
</dbReference>
<dbReference type="PANTHER" id="PTHR42756">
    <property type="entry name" value="TRANSCRIPTIONAL REGULATOR, MARR"/>
    <property type="match status" value="1"/>
</dbReference>
<evidence type="ECO:0000256" key="3">
    <source>
        <dbReference type="ARBA" id="ARBA00023163"/>
    </source>
</evidence>
<evidence type="ECO:0000313" key="6">
    <source>
        <dbReference type="Proteomes" id="UP000184096"/>
    </source>
</evidence>
<reference evidence="6" key="1">
    <citation type="submission" date="2016-11" db="EMBL/GenBank/DDBJ databases">
        <authorList>
            <person name="Varghese N."/>
            <person name="Submissions S."/>
        </authorList>
    </citation>
    <scope>NUCLEOTIDE SEQUENCE [LARGE SCALE GENOMIC DNA]</scope>
    <source>
        <strain evidence="6">GAS401</strain>
    </source>
</reference>
<dbReference type="InterPro" id="IPR036390">
    <property type="entry name" value="WH_DNA-bd_sf"/>
</dbReference>
<dbReference type="SMART" id="SM00347">
    <property type="entry name" value="HTH_MARR"/>
    <property type="match status" value="1"/>
</dbReference>
<dbReference type="Pfam" id="PF12802">
    <property type="entry name" value="MarR_2"/>
    <property type="match status" value="1"/>
</dbReference>
<dbReference type="InterPro" id="IPR023187">
    <property type="entry name" value="Tscrpt_reg_MarR-type_CS"/>
</dbReference>
<feature type="domain" description="HTH marR-type" evidence="4">
    <location>
        <begin position="14"/>
        <end position="146"/>
    </location>
</feature>
<name>A0A1M7UF88_9BRAD</name>
<dbReference type="PROSITE" id="PS50995">
    <property type="entry name" value="HTH_MARR_2"/>
    <property type="match status" value="1"/>
</dbReference>
<keyword evidence="2 5" id="KW-0238">DNA-binding</keyword>
<keyword evidence="6" id="KW-1185">Reference proteome</keyword>
<accession>A0A1M7UF88</accession>
<evidence type="ECO:0000256" key="1">
    <source>
        <dbReference type="ARBA" id="ARBA00023015"/>
    </source>
</evidence>
<dbReference type="Gene3D" id="1.10.10.10">
    <property type="entry name" value="Winged helix-like DNA-binding domain superfamily/Winged helix DNA-binding domain"/>
    <property type="match status" value="1"/>
</dbReference>
<evidence type="ECO:0000259" key="4">
    <source>
        <dbReference type="PROSITE" id="PS50995"/>
    </source>
</evidence>
<dbReference type="InterPro" id="IPR036388">
    <property type="entry name" value="WH-like_DNA-bd_sf"/>
</dbReference>
<gene>
    <name evidence="5" type="ORF">SAMN05444170_4858</name>
</gene>
<dbReference type="GO" id="GO:0003677">
    <property type="term" value="F:DNA binding"/>
    <property type="evidence" value="ECO:0007669"/>
    <property type="project" value="UniProtKB-KW"/>
</dbReference>
<dbReference type="GO" id="GO:0003700">
    <property type="term" value="F:DNA-binding transcription factor activity"/>
    <property type="evidence" value="ECO:0007669"/>
    <property type="project" value="InterPro"/>
</dbReference>
<sequence length="149" mass="16548">MLCCRMTEPTQEQVDQLTRAFELFTRRFKVAEAAAAADNALNALDAQTLVFIGDNPGCGIGDVARYLNVAMTTMSSAIDRLVRKDLVERGRPEEDRRSAALTATGAGRQAIEDHIAAYREACRMMLRSLDPKEQRELIRLTEKISRSGS</sequence>
<dbReference type="PROSITE" id="PS01117">
    <property type="entry name" value="HTH_MARR_1"/>
    <property type="match status" value="1"/>
</dbReference>
<dbReference type="InterPro" id="IPR000835">
    <property type="entry name" value="HTH_MarR-typ"/>
</dbReference>
<organism evidence="5 6">
    <name type="scientific">Bradyrhizobium erythrophlei</name>
    <dbReference type="NCBI Taxonomy" id="1437360"/>
    <lineage>
        <taxon>Bacteria</taxon>
        <taxon>Pseudomonadati</taxon>
        <taxon>Pseudomonadota</taxon>
        <taxon>Alphaproteobacteria</taxon>
        <taxon>Hyphomicrobiales</taxon>
        <taxon>Nitrobacteraceae</taxon>
        <taxon>Bradyrhizobium</taxon>
    </lineage>
</organism>
<proteinExistence type="predicted"/>
<evidence type="ECO:0000256" key="2">
    <source>
        <dbReference type="ARBA" id="ARBA00023125"/>
    </source>
</evidence>
<dbReference type="SUPFAM" id="SSF46785">
    <property type="entry name" value="Winged helix' DNA-binding domain"/>
    <property type="match status" value="1"/>
</dbReference>
<protein>
    <submittedName>
        <fullName evidence="5">DNA-binding transcriptional regulator, MarR family</fullName>
    </submittedName>
</protein>